<evidence type="ECO:0000313" key="2">
    <source>
        <dbReference type="Proteomes" id="UP000610760"/>
    </source>
</evidence>
<keyword evidence="2" id="KW-1185">Reference proteome</keyword>
<dbReference type="AlphaFoldDB" id="A0A926E407"/>
<reference evidence="1" key="1">
    <citation type="submission" date="2020-08" db="EMBL/GenBank/DDBJ databases">
        <title>Genome public.</title>
        <authorList>
            <person name="Liu C."/>
            <person name="Sun Q."/>
        </authorList>
    </citation>
    <scope>NUCLEOTIDE SEQUENCE</scope>
    <source>
        <strain evidence="1">NSJ-33</strain>
    </source>
</reference>
<name>A0A926E407_9FIRM</name>
<proteinExistence type="predicted"/>
<gene>
    <name evidence="1" type="ORF">H8710_06475</name>
</gene>
<sequence>MKPPSVLNRPYTRDTVYLIHKWALEGMTVPQIARLLSRSEENVEAALRRPLRPSEQRSLEAFLLPRNK</sequence>
<protein>
    <submittedName>
        <fullName evidence="1">Uncharacterized protein</fullName>
    </submittedName>
</protein>
<accession>A0A926E407</accession>
<comment type="caution">
    <text evidence="1">The sequence shown here is derived from an EMBL/GenBank/DDBJ whole genome shotgun (WGS) entry which is preliminary data.</text>
</comment>
<organism evidence="1 2">
    <name type="scientific">Fumia xinanensis</name>
    <dbReference type="NCBI Taxonomy" id="2763659"/>
    <lineage>
        <taxon>Bacteria</taxon>
        <taxon>Bacillati</taxon>
        <taxon>Bacillota</taxon>
        <taxon>Clostridia</taxon>
        <taxon>Eubacteriales</taxon>
        <taxon>Oscillospiraceae</taxon>
        <taxon>Fumia</taxon>
    </lineage>
</organism>
<dbReference type="EMBL" id="JACRSV010000001">
    <property type="protein sequence ID" value="MBC8559719.1"/>
    <property type="molecule type" value="Genomic_DNA"/>
</dbReference>
<dbReference type="RefSeq" id="WP_249294649.1">
    <property type="nucleotide sequence ID" value="NZ_JACRSV010000001.1"/>
</dbReference>
<evidence type="ECO:0000313" key="1">
    <source>
        <dbReference type="EMBL" id="MBC8559719.1"/>
    </source>
</evidence>
<dbReference type="Proteomes" id="UP000610760">
    <property type="component" value="Unassembled WGS sequence"/>
</dbReference>